<dbReference type="EMBL" id="JAHQIW010007146">
    <property type="protein sequence ID" value="KAJ1372467.1"/>
    <property type="molecule type" value="Genomic_DNA"/>
</dbReference>
<evidence type="ECO:0000313" key="1">
    <source>
        <dbReference type="EMBL" id="KAJ1372467.1"/>
    </source>
</evidence>
<proteinExistence type="predicted"/>
<gene>
    <name evidence="1" type="ORF">KIN20_034634</name>
</gene>
<comment type="caution">
    <text evidence="1">The sequence shown here is derived from an EMBL/GenBank/DDBJ whole genome shotgun (WGS) entry which is preliminary data.</text>
</comment>
<organism evidence="1 2">
    <name type="scientific">Parelaphostrongylus tenuis</name>
    <name type="common">Meningeal worm</name>
    <dbReference type="NCBI Taxonomy" id="148309"/>
    <lineage>
        <taxon>Eukaryota</taxon>
        <taxon>Metazoa</taxon>
        <taxon>Ecdysozoa</taxon>
        <taxon>Nematoda</taxon>
        <taxon>Chromadorea</taxon>
        <taxon>Rhabditida</taxon>
        <taxon>Rhabditina</taxon>
        <taxon>Rhabditomorpha</taxon>
        <taxon>Strongyloidea</taxon>
        <taxon>Metastrongylidae</taxon>
        <taxon>Parelaphostrongylus</taxon>
    </lineage>
</organism>
<reference evidence="1" key="1">
    <citation type="submission" date="2021-06" db="EMBL/GenBank/DDBJ databases">
        <title>Parelaphostrongylus tenuis whole genome reference sequence.</title>
        <authorList>
            <person name="Garwood T.J."/>
            <person name="Larsen P.A."/>
            <person name="Fountain-Jones N.M."/>
            <person name="Garbe J.R."/>
            <person name="Macchietto M.G."/>
            <person name="Kania S.A."/>
            <person name="Gerhold R.W."/>
            <person name="Richards J.E."/>
            <person name="Wolf T.M."/>
        </authorList>
    </citation>
    <scope>NUCLEOTIDE SEQUENCE</scope>
    <source>
        <strain evidence="1">MNPRO001-30</strain>
        <tissue evidence="1">Meninges</tissue>
    </source>
</reference>
<keyword evidence="2" id="KW-1185">Reference proteome</keyword>
<sequence length="87" mass="9884">MEPITQRGRAVNLSSFLITRAALHDKLYVVRACSRQAFFLYFSEIRRTLSISEFGIRIVKGVTCNTNGALFISKINTLIDGDRQILF</sequence>
<evidence type="ECO:0000313" key="2">
    <source>
        <dbReference type="Proteomes" id="UP001196413"/>
    </source>
</evidence>
<accession>A0AAD5R9Y4</accession>
<protein>
    <submittedName>
        <fullName evidence="1">Uncharacterized protein</fullName>
    </submittedName>
</protein>
<name>A0AAD5R9Y4_PARTN</name>
<dbReference type="Proteomes" id="UP001196413">
    <property type="component" value="Unassembled WGS sequence"/>
</dbReference>
<dbReference type="AlphaFoldDB" id="A0AAD5R9Y4"/>